<name>A0A087G9U5_ARAAL</name>
<dbReference type="AlphaFoldDB" id="A0A087G9U5"/>
<sequence>MGASMVDVEYLKEINKACFDWHVERRQNLEELISDEIKEHITY</sequence>
<gene>
    <name evidence="1" type="ordered locus">AALP_Aa8g275300</name>
</gene>
<evidence type="ECO:0000313" key="2">
    <source>
        <dbReference type="Proteomes" id="UP000029120"/>
    </source>
</evidence>
<reference evidence="2" key="1">
    <citation type="journal article" date="2015" name="Nat. Plants">
        <title>Genome expansion of Arabis alpina linked with retrotransposition and reduced symmetric DNA methylation.</title>
        <authorList>
            <person name="Willing E.M."/>
            <person name="Rawat V."/>
            <person name="Mandakova T."/>
            <person name="Maumus F."/>
            <person name="James G.V."/>
            <person name="Nordstroem K.J."/>
            <person name="Becker C."/>
            <person name="Warthmann N."/>
            <person name="Chica C."/>
            <person name="Szarzynska B."/>
            <person name="Zytnicki M."/>
            <person name="Albani M.C."/>
            <person name="Kiefer C."/>
            <person name="Bergonzi S."/>
            <person name="Castaings L."/>
            <person name="Mateos J.L."/>
            <person name="Berns M.C."/>
            <person name="Bujdoso N."/>
            <person name="Piofczyk T."/>
            <person name="de Lorenzo L."/>
            <person name="Barrero-Sicilia C."/>
            <person name="Mateos I."/>
            <person name="Piednoel M."/>
            <person name="Hagmann J."/>
            <person name="Chen-Min-Tao R."/>
            <person name="Iglesias-Fernandez R."/>
            <person name="Schuster S.C."/>
            <person name="Alonso-Blanco C."/>
            <person name="Roudier F."/>
            <person name="Carbonero P."/>
            <person name="Paz-Ares J."/>
            <person name="Davis S.J."/>
            <person name="Pecinka A."/>
            <person name="Quesneville H."/>
            <person name="Colot V."/>
            <person name="Lysak M.A."/>
            <person name="Weigel D."/>
            <person name="Coupland G."/>
            <person name="Schneeberger K."/>
        </authorList>
    </citation>
    <scope>NUCLEOTIDE SEQUENCE [LARGE SCALE GENOMIC DNA]</scope>
    <source>
        <strain evidence="2">cv. Pajares</strain>
    </source>
</reference>
<dbReference type="Gramene" id="KFK26647">
    <property type="protein sequence ID" value="KFK26647"/>
    <property type="gene ID" value="AALP_AA8G275300"/>
</dbReference>
<keyword evidence="2" id="KW-1185">Reference proteome</keyword>
<dbReference type="EMBL" id="CM002876">
    <property type="protein sequence ID" value="KFK26647.1"/>
    <property type="molecule type" value="Genomic_DNA"/>
</dbReference>
<accession>A0A087G9U5</accession>
<proteinExistence type="predicted"/>
<protein>
    <submittedName>
        <fullName evidence="1">Uncharacterized protein</fullName>
    </submittedName>
</protein>
<organism evidence="1 2">
    <name type="scientific">Arabis alpina</name>
    <name type="common">Alpine rock-cress</name>
    <dbReference type="NCBI Taxonomy" id="50452"/>
    <lineage>
        <taxon>Eukaryota</taxon>
        <taxon>Viridiplantae</taxon>
        <taxon>Streptophyta</taxon>
        <taxon>Embryophyta</taxon>
        <taxon>Tracheophyta</taxon>
        <taxon>Spermatophyta</taxon>
        <taxon>Magnoliopsida</taxon>
        <taxon>eudicotyledons</taxon>
        <taxon>Gunneridae</taxon>
        <taxon>Pentapetalae</taxon>
        <taxon>rosids</taxon>
        <taxon>malvids</taxon>
        <taxon>Brassicales</taxon>
        <taxon>Brassicaceae</taxon>
        <taxon>Arabideae</taxon>
        <taxon>Arabis</taxon>
    </lineage>
</organism>
<dbReference type="Proteomes" id="UP000029120">
    <property type="component" value="Chromosome 8"/>
</dbReference>
<evidence type="ECO:0000313" key="1">
    <source>
        <dbReference type="EMBL" id="KFK26647.1"/>
    </source>
</evidence>